<evidence type="ECO:0000313" key="4">
    <source>
        <dbReference type="Proteomes" id="UP000218784"/>
    </source>
</evidence>
<evidence type="ECO:0000256" key="2">
    <source>
        <dbReference type="SAM" id="SignalP"/>
    </source>
</evidence>
<dbReference type="NCBIfam" id="TIGR01730">
    <property type="entry name" value="RND_mfp"/>
    <property type="match status" value="1"/>
</dbReference>
<dbReference type="PANTHER" id="PTHR30469">
    <property type="entry name" value="MULTIDRUG RESISTANCE PROTEIN MDTA"/>
    <property type="match status" value="1"/>
</dbReference>
<dbReference type="GO" id="GO:0015562">
    <property type="term" value="F:efflux transmembrane transporter activity"/>
    <property type="evidence" value="ECO:0007669"/>
    <property type="project" value="TreeGrafter"/>
</dbReference>
<dbReference type="Gene3D" id="2.40.420.20">
    <property type="match status" value="1"/>
</dbReference>
<dbReference type="SUPFAM" id="SSF111369">
    <property type="entry name" value="HlyD-like secretion proteins"/>
    <property type="match status" value="1"/>
</dbReference>
<keyword evidence="4" id="KW-1185">Reference proteome</keyword>
<dbReference type="AlphaFoldDB" id="A0A2A4HUY4"/>
<name>A0A2A4HUY4_9SPHN</name>
<dbReference type="Gene3D" id="2.40.30.170">
    <property type="match status" value="1"/>
</dbReference>
<reference evidence="3 4" key="1">
    <citation type="submission" date="2017-09" db="EMBL/GenBank/DDBJ databases">
        <title>Sphingomonas ginsenosidimutans KACC 14949, whole genome shotgun sequence.</title>
        <authorList>
            <person name="Feng G."/>
            <person name="Zhu H."/>
        </authorList>
    </citation>
    <scope>NUCLEOTIDE SEQUENCE [LARGE SCALE GENOMIC DNA]</scope>
    <source>
        <strain evidence="3 4">KACC 14949</strain>
    </source>
</reference>
<dbReference type="PROSITE" id="PS51257">
    <property type="entry name" value="PROKAR_LIPOPROTEIN"/>
    <property type="match status" value="1"/>
</dbReference>
<keyword evidence="2" id="KW-0732">Signal</keyword>
<dbReference type="RefSeq" id="WP_056433051.1">
    <property type="nucleotide sequence ID" value="NZ_NWVD01000013.1"/>
</dbReference>
<dbReference type="Gene3D" id="2.40.50.100">
    <property type="match status" value="1"/>
</dbReference>
<evidence type="ECO:0000256" key="1">
    <source>
        <dbReference type="ARBA" id="ARBA00009477"/>
    </source>
</evidence>
<comment type="caution">
    <text evidence="3">The sequence shown here is derived from an EMBL/GenBank/DDBJ whole genome shotgun (WGS) entry which is preliminary data.</text>
</comment>
<dbReference type="InterPro" id="IPR006143">
    <property type="entry name" value="RND_pump_MFP"/>
</dbReference>
<sequence>MPPHPRISAALLLLLVTACSSGSPAPDASDTPTPSVLVNTVAPRQGALPAIVTAYGSVAPSEIGTRTFNEAQPGQVTRLFVAPGSAVKAGQALAIFVTAPTSRSTYAQAVSALAAAQKARASTAQLLAQQLATTDQLVQADKAVSDARTSLAALRAEGAGTPVHTIVAPFAGIVTAVAVAQGDRTAAGATILTVARSGGIVVTVGIDPSQRGAVVVGQAASLKRLSGGGTIEGRVVRVDGALNAVTKMVDVDLSFPAGALLPGEPMQVDIRTGAVNGWVVPHAAVVTAGGSPKIFQVQSGKAKAVPVTIRLSSDAGDVVDGALSPRIPLIVAGAYQVTDGDAVRSR</sequence>
<evidence type="ECO:0000313" key="3">
    <source>
        <dbReference type="EMBL" id="PCG07679.1"/>
    </source>
</evidence>
<dbReference type="Gene3D" id="1.10.287.470">
    <property type="entry name" value="Helix hairpin bin"/>
    <property type="match status" value="1"/>
</dbReference>
<accession>A0A2A4HUY4</accession>
<proteinExistence type="inferred from homology"/>
<dbReference type="Proteomes" id="UP000218784">
    <property type="component" value="Unassembled WGS sequence"/>
</dbReference>
<feature type="signal peptide" evidence="2">
    <location>
        <begin position="1"/>
        <end position="25"/>
    </location>
</feature>
<dbReference type="GO" id="GO:1990281">
    <property type="term" value="C:efflux pump complex"/>
    <property type="evidence" value="ECO:0007669"/>
    <property type="project" value="TreeGrafter"/>
</dbReference>
<gene>
    <name evidence="3" type="ORF">COA17_17000</name>
</gene>
<organism evidence="3 4">
    <name type="scientific">Sphingomonas ginsenosidimutans</name>
    <dbReference type="NCBI Taxonomy" id="862134"/>
    <lineage>
        <taxon>Bacteria</taxon>
        <taxon>Pseudomonadati</taxon>
        <taxon>Pseudomonadota</taxon>
        <taxon>Alphaproteobacteria</taxon>
        <taxon>Sphingomonadales</taxon>
        <taxon>Sphingomonadaceae</taxon>
        <taxon>Sphingomonas</taxon>
    </lineage>
</organism>
<dbReference type="EMBL" id="NWVD01000013">
    <property type="protein sequence ID" value="PCG07679.1"/>
    <property type="molecule type" value="Genomic_DNA"/>
</dbReference>
<protein>
    <submittedName>
        <fullName evidence="3">Efflux RND transporter periplasmic adaptor subunit</fullName>
    </submittedName>
</protein>
<feature type="chain" id="PRO_5013082247" evidence="2">
    <location>
        <begin position="26"/>
        <end position="346"/>
    </location>
</feature>
<comment type="similarity">
    <text evidence="1">Belongs to the membrane fusion protein (MFP) (TC 8.A.1) family.</text>
</comment>